<accession>A0A8S5M8Z8</accession>
<proteinExistence type="predicted"/>
<protein>
    <submittedName>
        <fullName evidence="1">Uncharacterized protein</fullName>
    </submittedName>
</protein>
<name>A0A8S5M8Z8_9CAUD</name>
<organism evidence="1">
    <name type="scientific">Siphoviridae sp. ctB3v5</name>
    <dbReference type="NCBI Taxonomy" id="2826186"/>
    <lineage>
        <taxon>Viruses</taxon>
        <taxon>Duplodnaviria</taxon>
        <taxon>Heunggongvirae</taxon>
        <taxon>Uroviricota</taxon>
        <taxon>Caudoviricetes</taxon>
    </lineage>
</organism>
<evidence type="ECO:0000313" key="1">
    <source>
        <dbReference type="EMBL" id="DAD78714.1"/>
    </source>
</evidence>
<reference evidence="1" key="1">
    <citation type="journal article" date="2021" name="Proc. Natl. Acad. Sci. U.S.A.">
        <title>A Catalog of Tens of Thousands of Viruses from Human Metagenomes Reveals Hidden Associations with Chronic Diseases.</title>
        <authorList>
            <person name="Tisza M.J."/>
            <person name="Buck C.B."/>
        </authorList>
    </citation>
    <scope>NUCLEOTIDE SEQUENCE</scope>
    <source>
        <strain evidence="1">CtB3v5</strain>
    </source>
</reference>
<dbReference type="EMBL" id="BK014849">
    <property type="protein sequence ID" value="DAD78714.1"/>
    <property type="molecule type" value="Genomic_DNA"/>
</dbReference>
<sequence length="34" mass="4088">MILQQLSSYNQVMVHQHLQTINQTTHYKKNSILF</sequence>